<reference evidence="2 3" key="1">
    <citation type="journal article" date="2005" name="PLoS Biol.">
        <title>The genomes of Oryza sativa: a history of duplications.</title>
        <authorList>
            <person name="Yu J."/>
            <person name="Wang J."/>
            <person name="Lin W."/>
            <person name="Li S."/>
            <person name="Li H."/>
            <person name="Zhou J."/>
            <person name="Ni P."/>
            <person name="Dong W."/>
            <person name="Hu S."/>
            <person name="Zeng C."/>
            <person name="Zhang J."/>
            <person name="Zhang Y."/>
            <person name="Li R."/>
            <person name="Xu Z."/>
            <person name="Li S."/>
            <person name="Li X."/>
            <person name="Zheng H."/>
            <person name="Cong L."/>
            <person name="Lin L."/>
            <person name="Yin J."/>
            <person name="Geng J."/>
            <person name="Li G."/>
            <person name="Shi J."/>
            <person name="Liu J."/>
            <person name="Lv H."/>
            <person name="Li J."/>
            <person name="Wang J."/>
            <person name="Deng Y."/>
            <person name="Ran L."/>
            <person name="Shi X."/>
            <person name="Wang X."/>
            <person name="Wu Q."/>
            <person name="Li C."/>
            <person name="Ren X."/>
            <person name="Wang J."/>
            <person name="Wang X."/>
            <person name="Li D."/>
            <person name="Liu D."/>
            <person name="Zhang X."/>
            <person name="Ji Z."/>
            <person name="Zhao W."/>
            <person name="Sun Y."/>
            <person name="Zhang Z."/>
            <person name="Bao J."/>
            <person name="Han Y."/>
            <person name="Dong L."/>
            <person name="Ji J."/>
            <person name="Chen P."/>
            <person name="Wu S."/>
            <person name="Liu J."/>
            <person name="Xiao Y."/>
            <person name="Bu D."/>
            <person name="Tan J."/>
            <person name="Yang L."/>
            <person name="Ye C."/>
            <person name="Zhang J."/>
            <person name="Xu J."/>
            <person name="Zhou Y."/>
            <person name="Yu Y."/>
            <person name="Zhang B."/>
            <person name="Zhuang S."/>
            <person name="Wei H."/>
            <person name="Liu B."/>
            <person name="Lei M."/>
            <person name="Yu H."/>
            <person name="Li Y."/>
            <person name="Xu H."/>
            <person name="Wei S."/>
            <person name="He X."/>
            <person name="Fang L."/>
            <person name="Zhang Z."/>
            <person name="Zhang Y."/>
            <person name="Huang X."/>
            <person name="Su Z."/>
            <person name="Tong W."/>
            <person name="Li J."/>
            <person name="Tong Z."/>
            <person name="Li S."/>
            <person name="Ye J."/>
            <person name="Wang L."/>
            <person name="Fang L."/>
            <person name="Lei T."/>
            <person name="Chen C."/>
            <person name="Chen H."/>
            <person name="Xu Z."/>
            <person name="Li H."/>
            <person name="Huang H."/>
            <person name="Zhang F."/>
            <person name="Xu H."/>
            <person name="Li N."/>
            <person name="Zhao C."/>
            <person name="Li S."/>
            <person name="Dong L."/>
            <person name="Huang Y."/>
            <person name="Li L."/>
            <person name="Xi Y."/>
            <person name="Qi Q."/>
            <person name="Li W."/>
            <person name="Zhang B."/>
            <person name="Hu W."/>
            <person name="Zhang Y."/>
            <person name="Tian X."/>
            <person name="Jiao Y."/>
            <person name="Liang X."/>
            <person name="Jin J."/>
            <person name="Gao L."/>
            <person name="Zheng W."/>
            <person name="Hao B."/>
            <person name="Liu S."/>
            <person name="Wang W."/>
            <person name="Yuan L."/>
            <person name="Cao M."/>
            <person name="McDermott J."/>
            <person name="Samudrala R."/>
            <person name="Wang J."/>
            <person name="Wong G.K."/>
            <person name="Yang H."/>
        </authorList>
    </citation>
    <scope>NUCLEOTIDE SEQUENCE [LARGE SCALE GENOMIC DNA]</scope>
    <source>
        <strain evidence="3">cv. 93-11</strain>
    </source>
</reference>
<accession>A2XED5</accession>
<organism evidence="2 3">
    <name type="scientific">Oryza sativa subsp. indica</name>
    <name type="common">Rice</name>
    <dbReference type="NCBI Taxonomy" id="39946"/>
    <lineage>
        <taxon>Eukaryota</taxon>
        <taxon>Viridiplantae</taxon>
        <taxon>Streptophyta</taxon>
        <taxon>Embryophyta</taxon>
        <taxon>Tracheophyta</taxon>
        <taxon>Spermatophyta</taxon>
        <taxon>Magnoliopsida</taxon>
        <taxon>Liliopsida</taxon>
        <taxon>Poales</taxon>
        <taxon>Poaceae</taxon>
        <taxon>BOP clade</taxon>
        <taxon>Oryzoideae</taxon>
        <taxon>Oryzeae</taxon>
        <taxon>Oryzinae</taxon>
        <taxon>Oryza</taxon>
        <taxon>Oryza sativa</taxon>
    </lineage>
</organism>
<sequence>MEVRGADRAGEAEEAGGEAGAAGAGLGGGGAGAAQPRAGAAADERKEDGEGKGVGGRRDERKEDGEGRTLASLARGTPSCARSRRRLPLAHEVAAAALSLDFALIVKGKNRIR</sequence>
<dbReference type="HOGENOM" id="CLU_2137636_0_0_1"/>
<protein>
    <submittedName>
        <fullName evidence="2">Uncharacterized protein</fullName>
    </submittedName>
</protein>
<proteinExistence type="predicted"/>
<feature type="compositionally biased region" description="Basic and acidic residues" evidence="1">
    <location>
        <begin position="1"/>
        <end position="11"/>
    </location>
</feature>
<keyword evidence="3" id="KW-1185">Reference proteome</keyword>
<gene>
    <name evidence="2" type="ORF">OsI_10692</name>
</gene>
<dbReference type="AlphaFoldDB" id="A2XED5"/>
<feature type="compositionally biased region" description="Gly residues" evidence="1">
    <location>
        <begin position="17"/>
        <end position="32"/>
    </location>
</feature>
<evidence type="ECO:0000313" key="3">
    <source>
        <dbReference type="Proteomes" id="UP000007015"/>
    </source>
</evidence>
<dbReference type="EMBL" id="CM000128">
    <property type="protein sequence ID" value="EAY89195.1"/>
    <property type="molecule type" value="Genomic_DNA"/>
</dbReference>
<dbReference type="Gramene" id="BGIOSGA012202-TA">
    <property type="protein sequence ID" value="BGIOSGA012202-PA"/>
    <property type="gene ID" value="BGIOSGA012202"/>
</dbReference>
<feature type="compositionally biased region" description="Basic and acidic residues" evidence="1">
    <location>
        <begin position="42"/>
        <end position="67"/>
    </location>
</feature>
<dbReference type="Proteomes" id="UP000007015">
    <property type="component" value="Chromosome 3"/>
</dbReference>
<feature type="region of interest" description="Disordered" evidence="1">
    <location>
        <begin position="1"/>
        <end position="83"/>
    </location>
</feature>
<evidence type="ECO:0000256" key="1">
    <source>
        <dbReference type="SAM" id="MobiDB-lite"/>
    </source>
</evidence>
<evidence type="ECO:0000313" key="2">
    <source>
        <dbReference type="EMBL" id="EAY89195.1"/>
    </source>
</evidence>
<name>A2XED5_ORYSI</name>